<organism evidence="1 2">
    <name type="scientific">Streptomyces marispadix</name>
    <dbReference type="NCBI Taxonomy" id="2922868"/>
    <lineage>
        <taxon>Bacteria</taxon>
        <taxon>Bacillati</taxon>
        <taxon>Actinomycetota</taxon>
        <taxon>Actinomycetes</taxon>
        <taxon>Kitasatosporales</taxon>
        <taxon>Streptomycetaceae</taxon>
        <taxon>Streptomyces</taxon>
    </lineage>
</organism>
<evidence type="ECO:0000313" key="1">
    <source>
        <dbReference type="EMBL" id="MCH6162422.1"/>
    </source>
</evidence>
<evidence type="ECO:0000313" key="2">
    <source>
        <dbReference type="Proteomes" id="UP001166784"/>
    </source>
</evidence>
<reference evidence="1" key="2">
    <citation type="journal article" date="2023" name="Int. J. Syst. Evol. Microbiol.">
        <title>Streptomyces marispadix sp. nov., isolated from marine beach sediment of the Northern Coast of Portugal.</title>
        <authorList>
            <person name="dos Santos J.D.N."/>
            <person name="Vitorino I.R."/>
            <person name="Kallscheuer N."/>
            <person name="Srivastava A."/>
            <person name="Krautwurst S."/>
            <person name="Marz M."/>
            <person name="Jogler C."/>
            <person name="Lobo Da Cunha A."/>
            <person name="Catita J."/>
            <person name="Goncalves H."/>
            <person name="Gonzalez I."/>
            <person name="Reyes F."/>
            <person name="Lage O.M."/>
        </authorList>
    </citation>
    <scope>NUCLEOTIDE SEQUENCE</scope>
    <source>
        <strain evidence="1">M600PL45_2</strain>
    </source>
</reference>
<dbReference type="EMBL" id="JAKWJU010000002">
    <property type="protein sequence ID" value="MCH6162422.1"/>
    <property type="molecule type" value="Genomic_DNA"/>
</dbReference>
<proteinExistence type="predicted"/>
<accession>A0ABS9T1N1</accession>
<gene>
    <name evidence="1" type="ORF">MMA15_19115</name>
</gene>
<reference evidence="1" key="1">
    <citation type="submission" date="2022-03" db="EMBL/GenBank/DDBJ databases">
        <authorList>
            <person name="Santos J.D.N."/>
            <person name="Kallscheuer N."/>
            <person name="Jogler C."/>
            <person name="Lage O.M."/>
        </authorList>
    </citation>
    <scope>NUCLEOTIDE SEQUENCE</scope>
    <source>
        <strain evidence="1">M600PL45_2</strain>
    </source>
</reference>
<dbReference type="Proteomes" id="UP001166784">
    <property type="component" value="Unassembled WGS sequence"/>
</dbReference>
<comment type="caution">
    <text evidence="1">The sequence shown here is derived from an EMBL/GenBank/DDBJ whole genome shotgun (WGS) entry which is preliminary data.</text>
</comment>
<dbReference type="PANTHER" id="PTHR35040:SF9">
    <property type="entry name" value="4-LIKE CELL SURFACE PROTEIN, PUTATIVE (AFU_ORTHOLOGUE AFUA_4G14080)-RELATED"/>
    <property type="match status" value="1"/>
</dbReference>
<name>A0ABS9T1N1_9ACTN</name>
<dbReference type="InterPro" id="IPR021986">
    <property type="entry name" value="Spherulin4"/>
</dbReference>
<dbReference type="PANTHER" id="PTHR35040">
    <property type="match status" value="1"/>
</dbReference>
<sequence>MPHLTTPGGVVRAPAGSTGGTGFGVPGWAHPMLAPVEWAVLAQPGLPVHWAVLDVARGPGARPDPYCVAAVATLRESGVTVLGHLAMRDGARSFGELVSDAHRFLDWYGVDGFYLADCPSGRVDLSETARTVTTLRALCVQQRRYQHRHRVIAGRSVGGGSVAGRGAPRGVDEPVRCPEGRDPAAGPHPLLVFGHGTHPHPGYADLADQLVTFSGGWTAYRWSQAADWTADHPPERFCHLVHGVPRMHIDEALRVARWQGAGTVWFTDRTDREGQNPWEALPGYWDELVSRLGPGVSE</sequence>
<dbReference type="RefSeq" id="WP_241061375.1">
    <property type="nucleotide sequence ID" value="NZ_JAKWJU010000002.1"/>
</dbReference>
<dbReference type="Pfam" id="PF12138">
    <property type="entry name" value="Spherulin4"/>
    <property type="match status" value="1"/>
</dbReference>
<protein>
    <submittedName>
        <fullName evidence="1">Spherulation-specific family 4 protein</fullName>
    </submittedName>
</protein>
<keyword evidence="2" id="KW-1185">Reference proteome</keyword>